<accession>A0ABT4DJ06</accession>
<proteinExistence type="predicted"/>
<evidence type="ECO:0008006" key="3">
    <source>
        <dbReference type="Google" id="ProtNLM"/>
    </source>
</evidence>
<name>A0ABT4DJ06_FUSSI</name>
<evidence type="ECO:0000313" key="1">
    <source>
        <dbReference type="EMBL" id="MCY7008590.1"/>
    </source>
</evidence>
<dbReference type="Proteomes" id="UP001062738">
    <property type="component" value="Unassembled WGS sequence"/>
</dbReference>
<keyword evidence="2" id="KW-1185">Reference proteome</keyword>
<gene>
    <name evidence="1" type="ORF">OCK72_08055</name>
</gene>
<protein>
    <recommendedName>
        <fullName evidence="3">ATP-binding protein</fullName>
    </recommendedName>
</protein>
<evidence type="ECO:0000313" key="2">
    <source>
        <dbReference type="Proteomes" id="UP001062738"/>
    </source>
</evidence>
<comment type="caution">
    <text evidence="1">The sequence shown here is derived from an EMBL/GenBank/DDBJ whole genome shotgun (WGS) entry which is preliminary data.</text>
</comment>
<dbReference type="EMBL" id="JAOXXL010000024">
    <property type="protein sequence ID" value="MCY7008590.1"/>
    <property type="molecule type" value="Genomic_DNA"/>
</dbReference>
<sequence>MKVAYDLREEYTIYQLLWCNDSKELNNIISYFSTRIKIGEKPLIIIDNLDSQLNEWNKLAQLFQNEISYNYKLVITTREDDWYNYSGDLSNVKSLQVIKLSLSEKEAQDIFYVLKNNNKLHPSIKDWKKSFRIIEEKKLLIEYIYLLTHGEMLSERINNQITKISATDTGKIKCEILRKICFADICGIKLSANKLINSLIEPTFQDYGELLKSIENEFFIRIDNTEKYIEGLHPIRSQHIVEKLHEFVDIEKTALQVTDITDSLYYAKLFSCFPKLIRNKEEFYLQLIKKIWNKNNLSSYIDALHGIFSGSVLEYYLTNKNIFDDANQHGGLSLLVADLNPFTKFDEINETLIFLDSIEKIEPNNKNIKYLINLKNNVPKINLPKTDIYILCKVLYEYFKENDVFYITSDITSYALIVYWLINIDSSFNLSYNISLELLWKKCNNYSIDTIASIMYTCFLGDKKKYMIFINKNLDYILEYLRIQTKSLQIYPNKEKNEIHVDYILLSDKINDSNNESVTRLKKLCKMLPIFDCYCADAIKPTIDILSKYKVPDNAHKTIPIRNIVIMFHHEFISLWKKTIYSNYEFDSIYEWLEYWFYIRTTIVNLFNKIILCIKKILEGRQLGELANEINNLLEEITKKLIMICKYPYEDRPFDKKANIPEDVIRFNVNFFQDINNFCTQLVKFLYRDIKVSNLALINLQQALFKLKTMQTNFNKISIEQEILMENSQKLCIKEDEVYNLLTYSCLYFSENKSSKNFNKYNVSLWYESNYKKKLLKTLNSLNGLSAEYSIDFPKKFLFDGILSQYPLVINNFDIMTMDNDIINLLALCTPFADLEYDYLILLFCDDYHTLIPNGLKIQKKFFENLKKAIKNENISLINELNPPFPIEVTPQMIECFDKEYIIKKTTISNFENVYYIGELLWALSKSRQLLVTEQDKKYLNNIEEDYKIKILKLLDSIDTKIPNSLSSEIQIICKKVLEGQIFLDRELNSFYSYLENTIKTSLN</sequence>
<organism evidence="1 2">
    <name type="scientific">Fusobacterium simiae</name>
    <dbReference type="NCBI Taxonomy" id="855"/>
    <lineage>
        <taxon>Bacteria</taxon>
        <taxon>Fusobacteriati</taxon>
        <taxon>Fusobacteriota</taxon>
        <taxon>Fusobacteriia</taxon>
        <taxon>Fusobacteriales</taxon>
        <taxon>Fusobacteriaceae</taxon>
        <taxon>Fusobacterium</taxon>
    </lineage>
</organism>
<reference evidence="1" key="1">
    <citation type="submission" date="2022-09" db="EMBL/GenBank/DDBJ databases">
        <authorList>
            <person name="Zoaiter M."/>
        </authorList>
    </citation>
    <scope>NUCLEOTIDE SEQUENCE</scope>
    <source>
        <strain evidence="1">DSM 19848</strain>
    </source>
</reference>